<dbReference type="Gene3D" id="3.10.450.10">
    <property type="match status" value="1"/>
</dbReference>
<dbReference type="Proteomes" id="UP000179807">
    <property type="component" value="Unassembled WGS sequence"/>
</dbReference>
<dbReference type="VEuPathDB" id="TrichDB:TRFO_15553"/>
<dbReference type="PANTHER" id="PTHR11413:SF103">
    <property type="entry name" value="CYSTEINE PROTEINASE INHIBITOR 12"/>
    <property type="match status" value="1"/>
</dbReference>
<reference evidence="2" key="1">
    <citation type="submission" date="2016-10" db="EMBL/GenBank/DDBJ databases">
        <authorList>
            <person name="Benchimol M."/>
            <person name="Almeida L.G."/>
            <person name="Vasconcelos A.T."/>
            <person name="Perreira-Neves A."/>
            <person name="Rosa I.A."/>
            <person name="Tasca T."/>
            <person name="Bogo M.R."/>
            <person name="de Souza W."/>
        </authorList>
    </citation>
    <scope>NUCLEOTIDE SEQUENCE [LARGE SCALE GENOMIC DNA]</scope>
    <source>
        <strain evidence="2">K</strain>
    </source>
</reference>
<dbReference type="EMBL" id="MLAK01000422">
    <property type="protein sequence ID" value="OHT14056.1"/>
    <property type="molecule type" value="Genomic_DNA"/>
</dbReference>
<accession>A0A1J4KT48</accession>
<sequence length="92" mass="10286">MEGGISPADVNDGPANQAVRLAIQRHNEESNDNLQFQKIINLSQQVVAGMRYRATIECTKDGATKQFDIDIWCKPGKDFPTNFEVQSFVAKE</sequence>
<dbReference type="Pfam" id="PF16845">
    <property type="entry name" value="SQAPI"/>
    <property type="match status" value="1"/>
</dbReference>
<evidence type="ECO:0000313" key="3">
    <source>
        <dbReference type="Proteomes" id="UP000179807"/>
    </source>
</evidence>
<evidence type="ECO:0000313" key="2">
    <source>
        <dbReference type="EMBL" id="OHT14056.1"/>
    </source>
</evidence>
<gene>
    <name evidence="2" type="ORF">TRFO_15553</name>
</gene>
<dbReference type="InterPro" id="IPR000010">
    <property type="entry name" value="Cystatin_dom"/>
</dbReference>
<organism evidence="2 3">
    <name type="scientific">Tritrichomonas foetus</name>
    <dbReference type="NCBI Taxonomy" id="1144522"/>
    <lineage>
        <taxon>Eukaryota</taxon>
        <taxon>Metamonada</taxon>
        <taxon>Parabasalia</taxon>
        <taxon>Tritrichomonadida</taxon>
        <taxon>Tritrichomonadidae</taxon>
        <taxon>Tritrichomonas</taxon>
    </lineage>
</organism>
<dbReference type="PANTHER" id="PTHR11413">
    <property type="entry name" value="CYSTATIN FAMILY MEMBER"/>
    <property type="match status" value="1"/>
</dbReference>
<proteinExistence type="predicted"/>
<dbReference type="SUPFAM" id="SSF54403">
    <property type="entry name" value="Cystatin/monellin"/>
    <property type="match status" value="1"/>
</dbReference>
<keyword evidence="3" id="KW-1185">Reference proteome</keyword>
<comment type="caution">
    <text evidence="2">The sequence shown here is derived from an EMBL/GenBank/DDBJ whole genome shotgun (WGS) entry which is preliminary data.</text>
</comment>
<dbReference type="GeneID" id="94833161"/>
<feature type="domain" description="Cystatin" evidence="1">
    <location>
        <begin position="1"/>
        <end position="88"/>
    </location>
</feature>
<dbReference type="GO" id="GO:0004869">
    <property type="term" value="F:cysteine-type endopeptidase inhibitor activity"/>
    <property type="evidence" value="ECO:0007669"/>
    <property type="project" value="InterPro"/>
</dbReference>
<dbReference type="CDD" id="cd00042">
    <property type="entry name" value="CY"/>
    <property type="match status" value="1"/>
</dbReference>
<dbReference type="RefSeq" id="XP_068367192.1">
    <property type="nucleotide sequence ID" value="XM_068498457.1"/>
</dbReference>
<name>A0A1J4KT48_9EUKA</name>
<evidence type="ECO:0000259" key="1">
    <source>
        <dbReference type="SMART" id="SM00043"/>
    </source>
</evidence>
<protein>
    <submittedName>
        <fullName evidence="2">Cysteine proteinase inhibitor A</fullName>
    </submittedName>
</protein>
<dbReference type="OrthoDB" id="1908104at2759"/>
<dbReference type="AlphaFoldDB" id="A0A1J4KT48"/>
<dbReference type="InterPro" id="IPR027214">
    <property type="entry name" value="Cystatin"/>
</dbReference>
<dbReference type="SMART" id="SM00043">
    <property type="entry name" value="CY"/>
    <property type="match status" value="1"/>
</dbReference>
<dbReference type="InterPro" id="IPR046350">
    <property type="entry name" value="Cystatin_sf"/>
</dbReference>